<gene>
    <name evidence="2" type="ORF">HCUR_00738</name>
</gene>
<dbReference type="Proteomes" id="UP000239425">
    <property type="component" value="Unassembled WGS sequence"/>
</dbReference>
<protein>
    <submittedName>
        <fullName evidence="2">Uncharacterized protein</fullName>
    </submittedName>
</protein>
<proteinExistence type="predicted"/>
<dbReference type="EMBL" id="PHHC01000082">
    <property type="protein sequence ID" value="PPE03723.1"/>
    <property type="molecule type" value="Genomic_DNA"/>
</dbReference>
<evidence type="ECO:0000256" key="1">
    <source>
        <dbReference type="SAM" id="Phobius"/>
    </source>
</evidence>
<evidence type="ECO:0000313" key="2">
    <source>
        <dbReference type="EMBL" id="PPE03723.1"/>
    </source>
</evidence>
<feature type="transmembrane region" description="Helical" evidence="1">
    <location>
        <begin position="40"/>
        <end position="63"/>
    </location>
</feature>
<dbReference type="AlphaFoldDB" id="A0A2S5R8V9"/>
<organism evidence="2 3">
    <name type="scientific">Holospora curviuscula</name>
    <dbReference type="NCBI Taxonomy" id="1082868"/>
    <lineage>
        <taxon>Bacteria</taxon>
        <taxon>Pseudomonadati</taxon>
        <taxon>Pseudomonadota</taxon>
        <taxon>Alphaproteobacteria</taxon>
        <taxon>Holosporales</taxon>
        <taxon>Holosporaceae</taxon>
        <taxon>Holospora</taxon>
    </lineage>
</organism>
<keyword evidence="1" id="KW-1133">Transmembrane helix</keyword>
<keyword evidence="3" id="KW-1185">Reference proteome</keyword>
<accession>A0A2S5R8V9</accession>
<feature type="transmembrane region" description="Helical" evidence="1">
    <location>
        <begin position="12"/>
        <end position="33"/>
    </location>
</feature>
<sequence>MGRSFVSSLFLHLRIVFGLILNLLAAFPMLSLLSRIPLRIASVVLAFACNTCPISFFSMHYYLHNIYHNSLGSNTSVFSMIQYFHG</sequence>
<reference evidence="2 3" key="1">
    <citation type="submission" date="2017-11" db="EMBL/GenBank/DDBJ databases">
        <title>Comparative genomic analysis of Holospora spp., intranuclear symbionts of paramecia.</title>
        <authorList>
            <person name="Garushyants S.K."/>
            <person name="Beliavskaya A."/>
            <person name="Malko D.B."/>
            <person name="Logacheva M.D."/>
            <person name="Rautian M.S."/>
            <person name="Gelfand M.S."/>
        </authorList>
    </citation>
    <scope>NUCLEOTIDE SEQUENCE [LARGE SCALE GENOMIC DNA]</scope>
    <source>
        <strain evidence="3">02AZ16</strain>
    </source>
</reference>
<keyword evidence="1" id="KW-0812">Transmembrane</keyword>
<comment type="caution">
    <text evidence="2">The sequence shown here is derived from an EMBL/GenBank/DDBJ whole genome shotgun (WGS) entry which is preliminary data.</text>
</comment>
<keyword evidence="1" id="KW-0472">Membrane</keyword>
<evidence type="ECO:0000313" key="3">
    <source>
        <dbReference type="Proteomes" id="UP000239425"/>
    </source>
</evidence>
<name>A0A2S5R8V9_9PROT</name>